<reference evidence="4" key="2">
    <citation type="submission" date="2020-11" db="EMBL/GenBank/DDBJ databases">
        <authorList>
            <person name="McCartney M.A."/>
            <person name="Auch B."/>
            <person name="Kono T."/>
            <person name="Mallez S."/>
            <person name="Becker A."/>
            <person name="Gohl D.M."/>
            <person name="Silverstein K.A.T."/>
            <person name="Koren S."/>
            <person name="Bechman K.B."/>
            <person name="Herman A."/>
            <person name="Abrahante J.E."/>
            <person name="Garbe J."/>
        </authorList>
    </citation>
    <scope>NUCLEOTIDE SEQUENCE</scope>
    <source>
        <strain evidence="4">Duluth1</strain>
        <tissue evidence="4">Whole animal</tissue>
    </source>
</reference>
<dbReference type="InterPro" id="IPR031481">
    <property type="entry name" value="Glyco_tran_10_N"/>
</dbReference>
<dbReference type="InterPro" id="IPR001503">
    <property type="entry name" value="Glyco_trans_10"/>
</dbReference>
<accession>A0A9D4MSF6</accession>
<reference evidence="4" key="1">
    <citation type="journal article" date="2019" name="bioRxiv">
        <title>The Genome of the Zebra Mussel, Dreissena polymorpha: A Resource for Invasive Species Research.</title>
        <authorList>
            <person name="McCartney M.A."/>
            <person name="Auch B."/>
            <person name="Kono T."/>
            <person name="Mallez S."/>
            <person name="Zhang Y."/>
            <person name="Obille A."/>
            <person name="Becker A."/>
            <person name="Abrahante J.E."/>
            <person name="Garbe J."/>
            <person name="Badalamenti J.P."/>
            <person name="Herman A."/>
            <person name="Mangelson H."/>
            <person name="Liachko I."/>
            <person name="Sullivan S."/>
            <person name="Sone E.D."/>
            <person name="Koren S."/>
            <person name="Silverstein K.A.T."/>
            <person name="Beckman K.B."/>
            <person name="Gohl D.M."/>
        </authorList>
    </citation>
    <scope>NUCLEOTIDE SEQUENCE</scope>
    <source>
        <strain evidence="4">Duluth1</strain>
        <tissue evidence="4">Whole animal</tissue>
    </source>
</reference>
<dbReference type="EMBL" id="JAIWYP010000001">
    <property type="protein sequence ID" value="KAH3882515.1"/>
    <property type="molecule type" value="Genomic_DNA"/>
</dbReference>
<dbReference type="GO" id="GO:0008417">
    <property type="term" value="F:fucosyltransferase activity"/>
    <property type="evidence" value="ECO:0007669"/>
    <property type="project" value="InterPro"/>
</dbReference>
<comment type="caution">
    <text evidence="4">The sequence shown here is derived from an EMBL/GenBank/DDBJ whole genome shotgun (WGS) entry which is preliminary data.</text>
</comment>
<evidence type="ECO:0000256" key="1">
    <source>
        <dbReference type="ARBA" id="ARBA00004323"/>
    </source>
</evidence>
<evidence type="ECO:0000313" key="4">
    <source>
        <dbReference type="EMBL" id="KAH3882515.1"/>
    </source>
</evidence>
<evidence type="ECO:0000256" key="2">
    <source>
        <dbReference type="ARBA" id="ARBA00023034"/>
    </source>
</evidence>
<sequence>MEFTVPGKGQYERSVIWPDRNLSESDRIVNQLNFKPRWVSLREENADDVIPKKILLYHGFGSWDVKKGGHTFREQKCLVDTCELTSDPKTQNSADAVLFRDVPAQSWQGRPIKQIWILFMLESPYHTASLQNFNNTFNWTATYRHDSDVTRNLYYSTIISEHFRKTEVTRRGKQESRLVRFSMHGEK</sequence>
<keyword evidence="2" id="KW-0333">Golgi apparatus</keyword>
<dbReference type="Pfam" id="PF17039">
    <property type="entry name" value="Glyco_tran_10_N"/>
    <property type="match status" value="1"/>
</dbReference>
<organism evidence="4 5">
    <name type="scientific">Dreissena polymorpha</name>
    <name type="common">Zebra mussel</name>
    <name type="synonym">Mytilus polymorpha</name>
    <dbReference type="NCBI Taxonomy" id="45954"/>
    <lineage>
        <taxon>Eukaryota</taxon>
        <taxon>Metazoa</taxon>
        <taxon>Spiralia</taxon>
        <taxon>Lophotrochozoa</taxon>
        <taxon>Mollusca</taxon>
        <taxon>Bivalvia</taxon>
        <taxon>Autobranchia</taxon>
        <taxon>Heteroconchia</taxon>
        <taxon>Euheterodonta</taxon>
        <taxon>Imparidentia</taxon>
        <taxon>Neoheterodontei</taxon>
        <taxon>Myida</taxon>
        <taxon>Dreissenoidea</taxon>
        <taxon>Dreissenidae</taxon>
        <taxon>Dreissena</taxon>
    </lineage>
</organism>
<evidence type="ECO:0000259" key="3">
    <source>
        <dbReference type="Pfam" id="PF17039"/>
    </source>
</evidence>
<dbReference type="Proteomes" id="UP000828390">
    <property type="component" value="Unassembled WGS sequence"/>
</dbReference>
<evidence type="ECO:0000313" key="5">
    <source>
        <dbReference type="Proteomes" id="UP000828390"/>
    </source>
</evidence>
<dbReference type="PANTHER" id="PTHR48438">
    <property type="entry name" value="ALPHA-(1,3)-FUCOSYLTRANSFERASE C-RELATED"/>
    <property type="match status" value="1"/>
</dbReference>
<comment type="subcellular location">
    <subcellularLocation>
        <location evidence="1">Golgi apparatus membrane</location>
        <topology evidence="1">Single-pass type II membrane protein</topology>
    </subcellularLocation>
</comment>
<proteinExistence type="predicted"/>
<dbReference type="GO" id="GO:0000139">
    <property type="term" value="C:Golgi membrane"/>
    <property type="evidence" value="ECO:0007669"/>
    <property type="project" value="UniProtKB-SubCell"/>
</dbReference>
<protein>
    <recommendedName>
        <fullName evidence="3">Fucosyltransferase N-terminal domain-containing protein</fullName>
    </recommendedName>
</protein>
<dbReference type="AlphaFoldDB" id="A0A9D4MSF6"/>
<gene>
    <name evidence="4" type="ORF">DPMN_006455</name>
</gene>
<name>A0A9D4MSF6_DREPO</name>
<dbReference type="PANTHER" id="PTHR48438:SF1">
    <property type="entry name" value="ALPHA-(1,3)-FUCOSYLTRANSFERASE C-RELATED"/>
    <property type="match status" value="1"/>
</dbReference>
<dbReference type="SUPFAM" id="SSF53756">
    <property type="entry name" value="UDP-Glycosyltransferase/glycogen phosphorylase"/>
    <property type="match status" value="1"/>
</dbReference>
<keyword evidence="5" id="KW-1185">Reference proteome</keyword>
<feature type="domain" description="Fucosyltransferase N-terminal" evidence="3">
    <location>
        <begin position="53"/>
        <end position="151"/>
    </location>
</feature>